<sequence>MDALKRAQTVPTFSVYPDKTSKKFIYHNFSEESMTISNTINLQEIISPKEDRNQIINSIITPSLPLESIPSFESTSSLSLKSDALAHKTGDQVRNKISSLINKYMEENSNKTGKGASNWPFYTEMNDIFRNRENVNPDYLINSTGQSIDIITQSKKIEVENKQKLLELEKEKLEFEKKNWKHEKNEKIGLEKYKLELEYKLQLELKTRELELKFKNKAVMENKL</sequence>
<dbReference type="EMBL" id="CAJVPU010004417">
    <property type="protein sequence ID" value="CAG8532648.1"/>
    <property type="molecule type" value="Genomic_DNA"/>
</dbReference>
<dbReference type="Proteomes" id="UP000789702">
    <property type="component" value="Unassembled WGS sequence"/>
</dbReference>
<gene>
    <name evidence="1" type="ORF">DHETER_LOCUS4436</name>
</gene>
<keyword evidence="2" id="KW-1185">Reference proteome</keyword>
<name>A0ACA9LL07_9GLOM</name>
<accession>A0ACA9LL07</accession>
<reference evidence="1" key="1">
    <citation type="submission" date="2021-06" db="EMBL/GenBank/DDBJ databases">
        <authorList>
            <person name="Kallberg Y."/>
            <person name="Tangrot J."/>
            <person name="Rosling A."/>
        </authorList>
    </citation>
    <scope>NUCLEOTIDE SEQUENCE</scope>
    <source>
        <strain evidence="1">IL203A</strain>
    </source>
</reference>
<organism evidence="1 2">
    <name type="scientific">Dentiscutata heterogama</name>
    <dbReference type="NCBI Taxonomy" id="1316150"/>
    <lineage>
        <taxon>Eukaryota</taxon>
        <taxon>Fungi</taxon>
        <taxon>Fungi incertae sedis</taxon>
        <taxon>Mucoromycota</taxon>
        <taxon>Glomeromycotina</taxon>
        <taxon>Glomeromycetes</taxon>
        <taxon>Diversisporales</taxon>
        <taxon>Gigasporaceae</taxon>
        <taxon>Dentiscutata</taxon>
    </lineage>
</organism>
<comment type="caution">
    <text evidence="1">The sequence shown here is derived from an EMBL/GenBank/DDBJ whole genome shotgun (WGS) entry which is preliminary data.</text>
</comment>
<evidence type="ECO:0000313" key="2">
    <source>
        <dbReference type="Proteomes" id="UP000789702"/>
    </source>
</evidence>
<evidence type="ECO:0000313" key="1">
    <source>
        <dbReference type="EMBL" id="CAG8532648.1"/>
    </source>
</evidence>
<proteinExistence type="predicted"/>
<protein>
    <submittedName>
        <fullName evidence="1">13037_t:CDS:1</fullName>
    </submittedName>
</protein>